<dbReference type="EMBL" id="HAEC01003245">
    <property type="protein sequence ID" value="SBQ71322.1"/>
    <property type="molecule type" value="Transcribed_RNA"/>
</dbReference>
<gene>
    <name evidence="1" type="primary">Nfu_g_1_014775</name>
</gene>
<reference evidence="1" key="2">
    <citation type="submission" date="2016-06" db="EMBL/GenBank/DDBJ databases">
        <title>The genome of a short-lived fish provides insights into sex chromosome evolution and the genetic control of aging.</title>
        <authorList>
            <person name="Reichwald K."/>
            <person name="Felder M."/>
            <person name="Petzold A."/>
            <person name="Koch P."/>
            <person name="Groth M."/>
            <person name="Platzer M."/>
        </authorList>
    </citation>
    <scope>NUCLEOTIDE SEQUENCE</scope>
    <source>
        <tissue evidence="1">Brain</tissue>
    </source>
</reference>
<name>A0A1A8GJI6_9TELE</name>
<reference evidence="1" key="1">
    <citation type="submission" date="2016-05" db="EMBL/GenBank/DDBJ databases">
        <authorList>
            <person name="Lavstsen T."/>
            <person name="Jespersen J.S."/>
        </authorList>
    </citation>
    <scope>NUCLEOTIDE SEQUENCE</scope>
    <source>
        <tissue evidence="1">Brain</tissue>
    </source>
</reference>
<dbReference type="AlphaFoldDB" id="A0A1A8GJI6"/>
<organism evidence="1">
    <name type="scientific">Nothobranchius korthausae</name>
    <dbReference type="NCBI Taxonomy" id="1143690"/>
    <lineage>
        <taxon>Eukaryota</taxon>
        <taxon>Metazoa</taxon>
        <taxon>Chordata</taxon>
        <taxon>Craniata</taxon>
        <taxon>Vertebrata</taxon>
        <taxon>Euteleostomi</taxon>
        <taxon>Actinopterygii</taxon>
        <taxon>Neopterygii</taxon>
        <taxon>Teleostei</taxon>
        <taxon>Neoteleostei</taxon>
        <taxon>Acanthomorphata</taxon>
        <taxon>Ovalentaria</taxon>
        <taxon>Atherinomorphae</taxon>
        <taxon>Cyprinodontiformes</taxon>
        <taxon>Nothobranchiidae</taxon>
        <taxon>Nothobranchius</taxon>
    </lineage>
</organism>
<evidence type="ECO:0000313" key="1">
    <source>
        <dbReference type="EMBL" id="SBQ71322.1"/>
    </source>
</evidence>
<sequence>KLPNIFWCRNPGEQSPSVGVRLRRAARHHFLIKVRGAENCPSAGCLAPQTDFHQQALAPGLRTSLPRRGRDKAPAVTP</sequence>
<feature type="non-terminal residue" evidence="1">
    <location>
        <position position="78"/>
    </location>
</feature>
<accession>A0A1A8GJI6</accession>
<proteinExistence type="predicted"/>
<protein>
    <submittedName>
        <fullName evidence="1">Uncharacterized protein</fullName>
    </submittedName>
</protein>
<feature type="non-terminal residue" evidence="1">
    <location>
        <position position="1"/>
    </location>
</feature>